<protein>
    <recommendedName>
        <fullName evidence="1">Tc1-like transposase DDE domain-containing protein</fullName>
    </recommendedName>
</protein>
<organism evidence="2 3">
    <name type="scientific">Roridomyces roridus</name>
    <dbReference type="NCBI Taxonomy" id="1738132"/>
    <lineage>
        <taxon>Eukaryota</taxon>
        <taxon>Fungi</taxon>
        <taxon>Dikarya</taxon>
        <taxon>Basidiomycota</taxon>
        <taxon>Agaricomycotina</taxon>
        <taxon>Agaricomycetes</taxon>
        <taxon>Agaricomycetidae</taxon>
        <taxon>Agaricales</taxon>
        <taxon>Marasmiineae</taxon>
        <taxon>Mycenaceae</taxon>
        <taxon>Roridomyces</taxon>
    </lineage>
</organism>
<evidence type="ECO:0000313" key="2">
    <source>
        <dbReference type="EMBL" id="KAJ7622506.1"/>
    </source>
</evidence>
<dbReference type="InterPro" id="IPR009057">
    <property type="entry name" value="Homeodomain-like_sf"/>
</dbReference>
<name>A0AAD7BJK7_9AGAR</name>
<keyword evidence="3" id="KW-1185">Reference proteome</keyword>
<reference evidence="2" key="1">
    <citation type="submission" date="2023-03" db="EMBL/GenBank/DDBJ databases">
        <title>Massive genome expansion in bonnet fungi (Mycena s.s.) driven by repeated elements and novel gene families across ecological guilds.</title>
        <authorList>
            <consortium name="Lawrence Berkeley National Laboratory"/>
            <person name="Harder C.B."/>
            <person name="Miyauchi S."/>
            <person name="Viragh M."/>
            <person name="Kuo A."/>
            <person name="Thoen E."/>
            <person name="Andreopoulos B."/>
            <person name="Lu D."/>
            <person name="Skrede I."/>
            <person name="Drula E."/>
            <person name="Henrissat B."/>
            <person name="Morin E."/>
            <person name="Kohler A."/>
            <person name="Barry K."/>
            <person name="LaButti K."/>
            <person name="Morin E."/>
            <person name="Salamov A."/>
            <person name="Lipzen A."/>
            <person name="Mereny Z."/>
            <person name="Hegedus B."/>
            <person name="Baldrian P."/>
            <person name="Stursova M."/>
            <person name="Weitz H."/>
            <person name="Taylor A."/>
            <person name="Grigoriev I.V."/>
            <person name="Nagy L.G."/>
            <person name="Martin F."/>
            <person name="Kauserud H."/>
        </authorList>
    </citation>
    <scope>NUCLEOTIDE SEQUENCE</scope>
    <source>
        <strain evidence="2">9284</strain>
    </source>
</reference>
<gene>
    <name evidence="2" type="ORF">FB45DRAFT_870685</name>
</gene>
<evidence type="ECO:0000259" key="1">
    <source>
        <dbReference type="Pfam" id="PF13358"/>
    </source>
</evidence>
<dbReference type="GO" id="GO:0003676">
    <property type="term" value="F:nucleic acid binding"/>
    <property type="evidence" value="ECO:0007669"/>
    <property type="project" value="InterPro"/>
</dbReference>
<dbReference type="EMBL" id="JARKIF010000015">
    <property type="protein sequence ID" value="KAJ7622506.1"/>
    <property type="molecule type" value="Genomic_DNA"/>
</dbReference>
<dbReference type="Gene3D" id="3.30.420.10">
    <property type="entry name" value="Ribonuclease H-like superfamily/Ribonuclease H"/>
    <property type="match status" value="1"/>
</dbReference>
<dbReference type="InterPro" id="IPR047655">
    <property type="entry name" value="Transpos_IS630-like"/>
</dbReference>
<dbReference type="InterPro" id="IPR038717">
    <property type="entry name" value="Tc1-like_DDE_dom"/>
</dbReference>
<dbReference type="AlphaFoldDB" id="A0AAD7BJK7"/>
<dbReference type="Proteomes" id="UP001221142">
    <property type="component" value="Unassembled WGS sequence"/>
</dbReference>
<accession>A0AAD7BJK7</accession>
<sequence>MPGRVVQNQVKLAAMNIYERDILPLCDILDICGFSESTFWRTKKLWDETGWVAKPKSTTSGRPRFCAREDIDYILSLVKQRPDYFLDELLNLTKLNRHISVHFTTIFRELERLGMSRKKLKKVAKERNENVRIDFTRRMAQYPPEYLGFLDETSKNNRTYGRGYGRAPKGRRAQMRQDFVRGTRLTGTGLLTLDGMVASTVVEGSMKRVDYLAFLEHEVMPLTTPFPGPLSVLVMDNARIHHGEEILALAERFGPCANRVPSPLLSRLQSH</sequence>
<evidence type="ECO:0000313" key="3">
    <source>
        <dbReference type="Proteomes" id="UP001221142"/>
    </source>
</evidence>
<dbReference type="NCBIfam" id="NF033545">
    <property type="entry name" value="transpos_IS630"/>
    <property type="match status" value="1"/>
</dbReference>
<dbReference type="PANTHER" id="PTHR46564:SF1">
    <property type="entry name" value="TRANSPOSASE"/>
    <property type="match status" value="1"/>
</dbReference>
<dbReference type="Pfam" id="PF13358">
    <property type="entry name" value="DDE_3"/>
    <property type="match status" value="1"/>
</dbReference>
<dbReference type="PANTHER" id="PTHR46564">
    <property type="entry name" value="TRANSPOSASE"/>
    <property type="match status" value="1"/>
</dbReference>
<comment type="caution">
    <text evidence="2">The sequence shown here is derived from an EMBL/GenBank/DDBJ whole genome shotgun (WGS) entry which is preliminary data.</text>
</comment>
<dbReference type="InterPro" id="IPR036397">
    <property type="entry name" value="RNaseH_sf"/>
</dbReference>
<feature type="domain" description="Tc1-like transposase DDE" evidence="1">
    <location>
        <begin position="149"/>
        <end position="251"/>
    </location>
</feature>
<proteinExistence type="predicted"/>
<dbReference type="SUPFAM" id="SSF46689">
    <property type="entry name" value="Homeodomain-like"/>
    <property type="match status" value="1"/>
</dbReference>